<protein>
    <submittedName>
        <fullName evidence="1">Uncharacterized protein</fullName>
    </submittedName>
</protein>
<evidence type="ECO:0000313" key="1">
    <source>
        <dbReference type="EMBL" id="CEK98490.1"/>
    </source>
</evidence>
<sequence length="52" mass="6035">MLHMACKKFWVSVSNVKSALLNGSETYHVTKSITNKFRPLSTNVDLILRLRW</sequence>
<organism evidence="1">
    <name type="scientific">Arion vulgaris</name>
    <dbReference type="NCBI Taxonomy" id="1028688"/>
    <lineage>
        <taxon>Eukaryota</taxon>
        <taxon>Metazoa</taxon>
        <taxon>Spiralia</taxon>
        <taxon>Lophotrochozoa</taxon>
        <taxon>Mollusca</taxon>
        <taxon>Gastropoda</taxon>
        <taxon>Heterobranchia</taxon>
        <taxon>Euthyneura</taxon>
        <taxon>Panpulmonata</taxon>
        <taxon>Eupulmonata</taxon>
        <taxon>Stylommatophora</taxon>
        <taxon>Helicina</taxon>
        <taxon>Arionoidea</taxon>
        <taxon>Arionidae</taxon>
        <taxon>Arion</taxon>
    </lineage>
</organism>
<reference evidence="1" key="1">
    <citation type="submission" date="2014-12" db="EMBL/GenBank/DDBJ databases">
        <title>Insight into the proteome of Arion vulgaris.</title>
        <authorList>
            <person name="Aradska J."/>
            <person name="Bulat T."/>
            <person name="Smidak R."/>
            <person name="Sarate P."/>
            <person name="Gangsoo J."/>
            <person name="Sialana F."/>
            <person name="Bilban M."/>
            <person name="Lubec G."/>
        </authorList>
    </citation>
    <scope>NUCLEOTIDE SEQUENCE</scope>
    <source>
        <tissue evidence="1">Skin</tissue>
    </source>
</reference>
<gene>
    <name evidence="1" type="primary">ORF218844</name>
</gene>
<dbReference type="EMBL" id="HACG01051619">
    <property type="protein sequence ID" value="CEK98490.1"/>
    <property type="molecule type" value="Transcribed_RNA"/>
</dbReference>
<proteinExistence type="predicted"/>
<name>A0A0B7C253_9EUPU</name>
<accession>A0A0B7C253</accession>
<dbReference type="AlphaFoldDB" id="A0A0B7C253"/>